<dbReference type="GeneID" id="8101179"/>
<dbReference type="STRING" id="441959.B8LX45"/>
<dbReference type="InterPro" id="IPR035994">
    <property type="entry name" value="Nucleoside_phosphorylase_sf"/>
</dbReference>
<organism evidence="4 5">
    <name type="scientific">Talaromyces stipitatus (strain ATCC 10500 / CBS 375.48 / QM 6759 / NRRL 1006)</name>
    <name type="common">Penicillium stipitatum</name>
    <dbReference type="NCBI Taxonomy" id="441959"/>
    <lineage>
        <taxon>Eukaryota</taxon>
        <taxon>Fungi</taxon>
        <taxon>Dikarya</taxon>
        <taxon>Ascomycota</taxon>
        <taxon>Pezizomycotina</taxon>
        <taxon>Eurotiomycetes</taxon>
        <taxon>Eurotiomycetidae</taxon>
        <taxon>Eurotiales</taxon>
        <taxon>Trichocomaceae</taxon>
        <taxon>Talaromyces</taxon>
        <taxon>Talaromyces sect. Talaromyces</taxon>
    </lineage>
</organism>
<evidence type="ECO:0000313" key="4">
    <source>
        <dbReference type="EMBL" id="EED22695.1"/>
    </source>
</evidence>
<protein>
    <recommendedName>
        <fullName evidence="3">Nucleoside phosphorylase domain-containing protein</fullName>
    </recommendedName>
</protein>
<dbReference type="PANTHER" id="PTHR46082:SF11">
    <property type="entry name" value="AAA+ ATPASE DOMAIN-CONTAINING PROTEIN-RELATED"/>
    <property type="match status" value="1"/>
</dbReference>
<evidence type="ECO:0000256" key="1">
    <source>
        <dbReference type="SAM" id="Phobius"/>
    </source>
</evidence>
<reference evidence="5" key="1">
    <citation type="journal article" date="2015" name="Genome Announc.">
        <title>Genome sequence of the AIDS-associated pathogen Penicillium marneffei (ATCC18224) and its near taxonomic relative Talaromyces stipitatus (ATCC10500).</title>
        <authorList>
            <person name="Nierman W.C."/>
            <person name="Fedorova-Abrams N.D."/>
            <person name="Andrianopoulos A."/>
        </authorList>
    </citation>
    <scope>NUCLEOTIDE SEQUENCE [LARGE SCALE GENOMIC DNA]</scope>
    <source>
        <strain evidence="5">ATCC 10500 / CBS 375.48 / QM 6759 / NRRL 1006</strain>
    </source>
</reference>
<dbReference type="GO" id="GO:0009116">
    <property type="term" value="P:nucleoside metabolic process"/>
    <property type="evidence" value="ECO:0007669"/>
    <property type="project" value="InterPro"/>
</dbReference>
<sequence length="266" mass="28922">MSSTHKDYTIAWICALPLEVAAARLMLDRTHSPLPNPSTDPNAYELGELDGHYIAITCLPAGVYGTVAAANVVSRMRSTFPRLQYGLIVGIGGGVPGKNNDIRLGDVVVSKPVGQHGGTVTGGKLEPTGALNKPPKTLLTHMSQLEAKMVTGSEGGLKKITEEVLKQNPDMEERFSPPEQLMDLLFESSYHHAAGKDTCEKCDKEQLVKRKPRETRTPYIHYGLIASGNQMMKDSGTRDRLALQHGILCFEMEAAGLMDELPTLVI</sequence>
<gene>
    <name evidence="4" type="ORF">TSTA_061830</name>
</gene>
<dbReference type="OrthoDB" id="1577640at2759"/>
<dbReference type="PANTHER" id="PTHR46082">
    <property type="entry name" value="ATP/GTP-BINDING PROTEIN-RELATED"/>
    <property type="match status" value="1"/>
</dbReference>
<dbReference type="Gene3D" id="3.40.50.1580">
    <property type="entry name" value="Nucleoside phosphorylase domain"/>
    <property type="match status" value="1"/>
</dbReference>
<evidence type="ECO:0000313" key="5">
    <source>
        <dbReference type="Proteomes" id="UP000001745"/>
    </source>
</evidence>
<feature type="chain" id="PRO_5002874557" description="Nucleoside phosphorylase domain-containing protein" evidence="2">
    <location>
        <begin position="23"/>
        <end position="266"/>
    </location>
</feature>
<keyword evidence="1" id="KW-0472">Membrane</keyword>
<keyword evidence="2" id="KW-0732">Signal</keyword>
<dbReference type="GO" id="GO:0003824">
    <property type="term" value="F:catalytic activity"/>
    <property type="evidence" value="ECO:0007669"/>
    <property type="project" value="InterPro"/>
</dbReference>
<dbReference type="VEuPathDB" id="FungiDB:TSTA_061830"/>
<dbReference type="EMBL" id="EQ962652">
    <property type="protein sequence ID" value="EED22695.1"/>
    <property type="molecule type" value="Genomic_DNA"/>
</dbReference>
<dbReference type="HOGENOM" id="CLU_000288_34_22_1"/>
<proteinExistence type="predicted"/>
<evidence type="ECO:0000256" key="2">
    <source>
        <dbReference type="SAM" id="SignalP"/>
    </source>
</evidence>
<dbReference type="InterPro" id="IPR053137">
    <property type="entry name" value="NLR-like"/>
</dbReference>
<feature type="signal peptide" evidence="2">
    <location>
        <begin position="1"/>
        <end position="22"/>
    </location>
</feature>
<dbReference type="RefSeq" id="XP_002340082.1">
    <property type="nucleotide sequence ID" value="XM_002340041.1"/>
</dbReference>
<dbReference type="SUPFAM" id="SSF53167">
    <property type="entry name" value="Purine and uridine phosphorylases"/>
    <property type="match status" value="1"/>
</dbReference>
<dbReference type="InterPro" id="IPR000845">
    <property type="entry name" value="Nucleoside_phosphorylase_d"/>
</dbReference>
<feature type="transmembrane region" description="Helical" evidence="1">
    <location>
        <begin position="53"/>
        <end position="73"/>
    </location>
</feature>
<dbReference type="PhylomeDB" id="B8LX45"/>
<feature type="domain" description="Nucleoside phosphorylase" evidence="3">
    <location>
        <begin position="9"/>
        <end position="257"/>
    </location>
</feature>
<keyword evidence="1" id="KW-0812">Transmembrane</keyword>
<dbReference type="Proteomes" id="UP000001745">
    <property type="component" value="Unassembled WGS sequence"/>
</dbReference>
<dbReference type="OMA" id="ENYTIAW"/>
<keyword evidence="5" id="KW-1185">Reference proteome</keyword>
<dbReference type="InParanoid" id="B8LX45"/>
<accession>B8LX45</accession>
<name>B8LX45_TALSN</name>
<keyword evidence="1" id="KW-1133">Transmembrane helix</keyword>
<dbReference type="AlphaFoldDB" id="B8LX45"/>
<dbReference type="Pfam" id="PF01048">
    <property type="entry name" value="PNP_UDP_1"/>
    <property type="match status" value="1"/>
</dbReference>
<evidence type="ECO:0000259" key="3">
    <source>
        <dbReference type="Pfam" id="PF01048"/>
    </source>
</evidence>